<dbReference type="AlphaFoldDB" id="A0AA88D402"/>
<dbReference type="EMBL" id="BTGU01000016">
    <property type="protein sequence ID" value="GMN43570.1"/>
    <property type="molecule type" value="Genomic_DNA"/>
</dbReference>
<proteinExistence type="predicted"/>
<dbReference type="Proteomes" id="UP001187192">
    <property type="component" value="Unassembled WGS sequence"/>
</dbReference>
<evidence type="ECO:0000259" key="4">
    <source>
        <dbReference type="PROSITE" id="PS50102"/>
    </source>
</evidence>
<dbReference type="PANTHER" id="PTHR48024">
    <property type="entry name" value="GEO13361P1-RELATED"/>
    <property type="match status" value="1"/>
</dbReference>
<dbReference type="PANTHER" id="PTHR48024:SF25">
    <property type="entry name" value="UBP1-ASSOCIATED PROTEIN 2C"/>
    <property type="match status" value="1"/>
</dbReference>
<dbReference type="Gene3D" id="3.30.70.330">
    <property type="match status" value="2"/>
</dbReference>
<evidence type="ECO:0000313" key="5">
    <source>
        <dbReference type="EMBL" id="GMN43570.1"/>
    </source>
</evidence>
<gene>
    <name evidence="5" type="ORF">TIFTF001_012757</name>
</gene>
<protein>
    <recommendedName>
        <fullName evidence="4">RRM domain-containing protein</fullName>
    </recommendedName>
</protein>
<keyword evidence="1 2" id="KW-0694">RNA-binding</keyword>
<evidence type="ECO:0000313" key="6">
    <source>
        <dbReference type="Proteomes" id="UP001187192"/>
    </source>
</evidence>
<feature type="domain" description="RRM" evidence="4">
    <location>
        <begin position="171"/>
        <end position="258"/>
    </location>
</feature>
<dbReference type="SUPFAM" id="SSF54928">
    <property type="entry name" value="RNA-binding domain, RBD"/>
    <property type="match status" value="2"/>
</dbReference>
<dbReference type="PROSITE" id="PS50102">
    <property type="entry name" value="RRM"/>
    <property type="match status" value="2"/>
</dbReference>
<feature type="compositionally biased region" description="Gly residues" evidence="3">
    <location>
        <begin position="287"/>
        <end position="297"/>
    </location>
</feature>
<dbReference type="InterPro" id="IPR035979">
    <property type="entry name" value="RBD_domain_sf"/>
</dbReference>
<dbReference type="InterPro" id="IPR000504">
    <property type="entry name" value="RRM_dom"/>
</dbReference>
<dbReference type="Gramene" id="FCD_00007231-RA">
    <property type="protein sequence ID" value="FCD_00007231-RA:cds"/>
    <property type="gene ID" value="FCD_00007231"/>
</dbReference>
<name>A0AA88D402_FICCA</name>
<sequence length="406" mass="42051">MDFSKKRKAEENGTATAVAAAAGGGAPTALTLEDARKLLQPLTQEQLLDILQNAVVRHSDVLDAVRAVANRETSLRKLFVRGLGFETTSDSLRSLFATYGDLDEAIVIFDKNTGKSKGYGFVTFKNADGALLALKEPSKKIDGRITVTQFASAGLSGGANGAASGSDVWARKIYVGNVPFHISSERLLSHFMMYGEIEEGPLGFDKNTGKSKGFAFFVYKTEDGAKAALVDPMKSIDGHQVVCKLAADNKKKVGAQTPSGDAVPPPHSSVPGSFQGNQYGPPPPGGLYPGFPGGHHGQGPPSIPASNYGLNSSVPSSIGGGGGVGLSSIGSHVPSSVNAGGGYGSNFGYGPPPAGEFGARLPPSSGGFPEGSQYGLPSTGHPTAQHSQPPPVSRIHPGYQGLQHYY</sequence>
<feature type="region of interest" description="Disordered" evidence="3">
    <location>
        <begin position="354"/>
        <end position="397"/>
    </location>
</feature>
<feature type="domain" description="RRM" evidence="4">
    <location>
        <begin position="76"/>
        <end position="153"/>
    </location>
</feature>
<dbReference type="Pfam" id="PF00076">
    <property type="entry name" value="RRM_1"/>
    <property type="match status" value="2"/>
</dbReference>
<dbReference type="InterPro" id="IPR050886">
    <property type="entry name" value="RNA-binding_reg"/>
</dbReference>
<reference evidence="5" key="1">
    <citation type="submission" date="2023-07" db="EMBL/GenBank/DDBJ databases">
        <title>draft genome sequence of fig (Ficus carica).</title>
        <authorList>
            <person name="Takahashi T."/>
            <person name="Nishimura K."/>
        </authorList>
    </citation>
    <scope>NUCLEOTIDE SEQUENCE</scope>
</reference>
<dbReference type="GO" id="GO:0003723">
    <property type="term" value="F:RNA binding"/>
    <property type="evidence" value="ECO:0007669"/>
    <property type="project" value="UniProtKB-UniRule"/>
</dbReference>
<evidence type="ECO:0000256" key="1">
    <source>
        <dbReference type="ARBA" id="ARBA00022884"/>
    </source>
</evidence>
<comment type="caution">
    <text evidence="5">The sequence shown here is derived from an EMBL/GenBank/DDBJ whole genome shotgun (WGS) entry which is preliminary data.</text>
</comment>
<organism evidence="5 6">
    <name type="scientific">Ficus carica</name>
    <name type="common">Common fig</name>
    <dbReference type="NCBI Taxonomy" id="3494"/>
    <lineage>
        <taxon>Eukaryota</taxon>
        <taxon>Viridiplantae</taxon>
        <taxon>Streptophyta</taxon>
        <taxon>Embryophyta</taxon>
        <taxon>Tracheophyta</taxon>
        <taxon>Spermatophyta</taxon>
        <taxon>Magnoliopsida</taxon>
        <taxon>eudicotyledons</taxon>
        <taxon>Gunneridae</taxon>
        <taxon>Pentapetalae</taxon>
        <taxon>rosids</taxon>
        <taxon>fabids</taxon>
        <taxon>Rosales</taxon>
        <taxon>Moraceae</taxon>
        <taxon>Ficeae</taxon>
        <taxon>Ficus</taxon>
    </lineage>
</organism>
<feature type="region of interest" description="Disordered" evidence="3">
    <location>
        <begin position="253"/>
        <end position="308"/>
    </location>
</feature>
<accession>A0AA88D402</accession>
<dbReference type="InterPro" id="IPR012677">
    <property type="entry name" value="Nucleotide-bd_a/b_plait_sf"/>
</dbReference>
<evidence type="ECO:0000256" key="2">
    <source>
        <dbReference type="PROSITE-ProRule" id="PRU00176"/>
    </source>
</evidence>
<evidence type="ECO:0000256" key="3">
    <source>
        <dbReference type="SAM" id="MobiDB-lite"/>
    </source>
</evidence>
<dbReference type="SMART" id="SM00360">
    <property type="entry name" value="RRM"/>
    <property type="match status" value="2"/>
</dbReference>
<keyword evidence="6" id="KW-1185">Reference proteome</keyword>
<dbReference type="FunFam" id="3.30.70.330:FF:000529">
    <property type="entry name" value="UBP1-associated protein 2C isoform A"/>
    <property type="match status" value="1"/>
</dbReference>